<keyword evidence="1" id="KW-1003">Cell membrane</keyword>
<evidence type="ECO:0000256" key="3">
    <source>
        <dbReference type="ARBA" id="ARBA00022989"/>
    </source>
</evidence>
<dbReference type="Proteomes" id="UP001206895">
    <property type="component" value="Unassembled WGS sequence"/>
</dbReference>
<protein>
    <submittedName>
        <fullName evidence="8">Integral membrane protein</fullName>
    </submittedName>
</protein>
<evidence type="ECO:0000259" key="7">
    <source>
        <dbReference type="Pfam" id="PF06305"/>
    </source>
</evidence>
<sequence length="120" mass="12827">MTNQEPVAGKDPQPVETSGSTDAGLPAADHRDSVKQALSDVQHTRTKSAWVGVIVGAVILILLLVFILQNLDSRTIQLFFWEVNLPQGVSLLIAAIAGALITAVVGGARMFQIRRAVRKA</sequence>
<proteinExistence type="predicted"/>
<feature type="transmembrane region" description="Helical" evidence="6">
    <location>
        <begin position="49"/>
        <end position="68"/>
    </location>
</feature>
<keyword evidence="3 6" id="KW-1133">Transmembrane helix</keyword>
<dbReference type="Pfam" id="PF06305">
    <property type="entry name" value="LapA_dom"/>
    <property type="match status" value="1"/>
</dbReference>
<keyword evidence="2 6" id="KW-0812">Transmembrane</keyword>
<evidence type="ECO:0000256" key="1">
    <source>
        <dbReference type="ARBA" id="ARBA00022475"/>
    </source>
</evidence>
<name>A0ABT1HKV1_9NOCA</name>
<gene>
    <name evidence="8" type="ORF">LX13_004416</name>
</gene>
<accession>A0ABT1HKV1</accession>
<dbReference type="RefSeq" id="WP_253663461.1">
    <property type="nucleotide sequence ID" value="NZ_BAAAJQ010000002.1"/>
</dbReference>
<evidence type="ECO:0000313" key="9">
    <source>
        <dbReference type="Proteomes" id="UP001206895"/>
    </source>
</evidence>
<organism evidence="8 9">
    <name type="scientific">Williamsia maris</name>
    <dbReference type="NCBI Taxonomy" id="72806"/>
    <lineage>
        <taxon>Bacteria</taxon>
        <taxon>Bacillati</taxon>
        <taxon>Actinomycetota</taxon>
        <taxon>Actinomycetes</taxon>
        <taxon>Mycobacteriales</taxon>
        <taxon>Nocardiaceae</taxon>
        <taxon>Williamsia</taxon>
    </lineage>
</organism>
<keyword evidence="4 6" id="KW-0472">Membrane</keyword>
<keyword evidence="9" id="KW-1185">Reference proteome</keyword>
<evidence type="ECO:0000256" key="5">
    <source>
        <dbReference type="SAM" id="MobiDB-lite"/>
    </source>
</evidence>
<feature type="domain" description="Lipopolysaccharide assembly protein A" evidence="7">
    <location>
        <begin position="70"/>
        <end position="119"/>
    </location>
</feature>
<comment type="caution">
    <text evidence="8">The sequence shown here is derived from an EMBL/GenBank/DDBJ whole genome shotgun (WGS) entry which is preliminary data.</text>
</comment>
<evidence type="ECO:0000313" key="8">
    <source>
        <dbReference type="EMBL" id="MCP2178575.1"/>
    </source>
</evidence>
<dbReference type="EMBL" id="JAMTCJ010000004">
    <property type="protein sequence ID" value="MCP2178575.1"/>
    <property type="molecule type" value="Genomic_DNA"/>
</dbReference>
<evidence type="ECO:0000256" key="2">
    <source>
        <dbReference type="ARBA" id="ARBA00022692"/>
    </source>
</evidence>
<evidence type="ECO:0000256" key="6">
    <source>
        <dbReference type="SAM" id="Phobius"/>
    </source>
</evidence>
<reference evidence="8 9" key="1">
    <citation type="submission" date="2022-06" db="EMBL/GenBank/DDBJ databases">
        <title>Genomic Encyclopedia of Archaeal and Bacterial Type Strains, Phase II (KMG-II): from individual species to whole genera.</title>
        <authorList>
            <person name="Goeker M."/>
        </authorList>
    </citation>
    <scope>NUCLEOTIDE SEQUENCE [LARGE SCALE GENOMIC DNA]</scope>
    <source>
        <strain evidence="8 9">DSM 44693</strain>
    </source>
</reference>
<feature type="transmembrane region" description="Helical" evidence="6">
    <location>
        <begin position="88"/>
        <end position="111"/>
    </location>
</feature>
<feature type="region of interest" description="Disordered" evidence="5">
    <location>
        <begin position="1"/>
        <end position="39"/>
    </location>
</feature>
<dbReference type="InterPro" id="IPR010445">
    <property type="entry name" value="LapA_dom"/>
</dbReference>
<evidence type="ECO:0000256" key="4">
    <source>
        <dbReference type="ARBA" id="ARBA00023136"/>
    </source>
</evidence>